<proteinExistence type="predicted"/>
<keyword evidence="3" id="KW-1185">Reference proteome</keyword>
<dbReference type="AlphaFoldDB" id="T1H2U7"/>
<dbReference type="Proteomes" id="UP000015102">
    <property type="component" value="Unassembled WGS sequence"/>
</dbReference>
<dbReference type="HOGENOM" id="CLU_2624805_0_0_1"/>
<reference evidence="3" key="1">
    <citation type="submission" date="2013-02" db="EMBL/GenBank/DDBJ databases">
        <authorList>
            <person name="Hughes D."/>
        </authorList>
    </citation>
    <scope>NUCLEOTIDE SEQUENCE</scope>
    <source>
        <strain>Durham</strain>
        <strain evidence="3">NC isolate 2 -- Noor lab</strain>
    </source>
</reference>
<feature type="signal peptide" evidence="1">
    <location>
        <begin position="1"/>
        <end position="19"/>
    </location>
</feature>
<keyword evidence="1" id="KW-0732">Signal</keyword>
<sequence length="78" mass="8763">MICLQVVVILIFSISFGNAFDAGSFISQYCEENRTELICRYVNLKNSEIRAIQSEDFVISTKKTITFFGGDIGIEIDS</sequence>
<accession>T1H2U7</accession>
<reference evidence="2" key="2">
    <citation type="submission" date="2015-06" db="UniProtKB">
        <authorList>
            <consortium name="EnsemblMetazoa"/>
        </authorList>
    </citation>
    <scope>IDENTIFICATION</scope>
</reference>
<evidence type="ECO:0000256" key="1">
    <source>
        <dbReference type="SAM" id="SignalP"/>
    </source>
</evidence>
<protein>
    <submittedName>
        <fullName evidence="2">Uncharacterized protein</fullName>
    </submittedName>
</protein>
<organism evidence="2 3">
    <name type="scientific">Megaselia scalaris</name>
    <name type="common">Humpbacked fly</name>
    <name type="synonym">Phora scalaris</name>
    <dbReference type="NCBI Taxonomy" id="36166"/>
    <lineage>
        <taxon>Eukaryota</taxon>
        <taxon>Metazoa</taxon>
        <taxon>Ecdysozoa</taxon>
        <taxon>Arthropoda</taxon>
        <taxon>Hexapoda</taxon>
        <taxon>Insecta</taxon>
        <taxon>Pterygota</taxon>
        <taxon>Neoptera</taxon>
        <taxon>Endopterygota</taxon>
        <taxon>Diptera</taxon>
        <taxon>Brachycera</taxon>
        <taxon>Muscomorpha</taxon>
        <taxon>Platypezoidea</taxon>
        <taxon>Phoridae</taxon>
        <taxon>Megaseliini</taxon>
        <taxon>Megaselia</taxon>
    </lineage>
</organism>
<evidence type="ECO:0000313" key="2">
    <source>
        <dbReference type="EnsemblMetazoa" id="MESCA010553-PA"/>
    </source>
</evidence>
<dbReference type="EMBL" id="CAQQ02384630">
    <property type="status" value="NOT_ANNOTATED_CDS"/>
    <property type="molecule type" value="Genomic_DNA"/>
</dbReference>
<dbReference type="EnsemblMetazoa" id="MESCA010553-RA">
    <property type="protein sequence ID" value="MESCA010553-PA"/>
    <property type="gene ID" value="MESCA010553"/>
</dbReference>
<dbReference type="EMBL" id="CAQQ02384629">
    <property type="status" value="NOT_ANNOTATED_CDS"/>
    <property type="molecule type" value="Genomic_DNA"/>
</dbReference>
<feature type="chain" id="PRO_5004577331" evidence="1">
    <location>
        <begin position="20"/>
        <end position="78"/>
    </location>
</feature>
<evidence type="ECO:0000313" key="3">
    <source>
        <dbReference type="Proteomes" id="UP000015102"/>
    </source>
</evidence>
<name>T1H2U7_MEGSC</name>